<evidence type="ECO:0000313" key="1">
    <source>
        <dbReference type="EMBL" id="SQH76771.1"/>
    </source>
</evidence>
<accession>A0A330M3I5</accession>
<reference evidence="2" key="1">
    <citation type="submission" date="2018-06" db="EMBL/GenBank/DDBJ databases">
        <authorList>
            <person name="Cea G.-C."/>
            <person name="William W."/>
        </authorList>
    </citation>
    <scope>NUCLEOTIDE SEQUENCE [LARGE SCALE GENOMIC DNA]</scope>
    <source>
        <strain evidence="2">DB21MT-2</strain>
    </source>
</reference>
<name>A0A330M3I5_9GAMM</name>
<dbReference type="Proteomes" id="UP000250123">
    <property type="component" value="Chromosome SHEWBE"/>
</dbReference>
<evidence type="ECO:0000313" key="2">
    <source>
        <dbReference type="Proteomes" id="UP000250123"/>
    </source>
</evidence>
<dbReference type="EMBL" id="LS483452">
    <property type="protein sequence ID" value="SQH76771.1"/>
    <property type="molecule type" value="Genomic_DNA"/>
</dbReference>
<organism evidence="1 2">
    <name type="scientific">Shewanella benthica</name>
    <dbReference type="NCBI Taxonomy" id="43661"/>
    <lineage>
        <taxon>Bacteria</taxon>
        <taxon>Pseudomonadati</taxon>
        <taxon>Pseudomonadota</taxon>
        <taxon>Gammaproteobacteria</taxon>
        <taxon>Alteromonadales</taxon>
        <taxon>Shewanellaceae</taxon>
        <taxon>Shewanella</taxon>
    </lineage>
</organism>
<dbReference type="AlphaFoldDB" id="A0A330M3I5"/>
<gene>
    <name evidence="1" type="ORF">SHEWBE_2808</name>
</gene>
<dbReference type="KEGG" id="sbk:SHEWBE_2808"/>
<protein>
    <submittedName>
        <fullName evidence="1">Uncharacterized protein</fullName>
    </submittedName>
</protein>
<proteinExistence type="predicted"/>
<sequence length="42" mass="4768">MLAADSSIYIRDKSLLIRYKPMTQKTYIYKRKSPNISAGASS</sequence>